<sequence length="103" mass="11139">MSPSRLPVLNLCPNSTEQQQSISSSGCHSPRPVPLGPDPIKAGTSPVSRVSDSTTDHSGHHRDFFHKWAIVTTSTSPSSSHPHLTTASQSLRFPFTIFEAFSI</sequence>
<comment type="caution">
    <text evidence="2">The sequence shown here is derived from an EMBL/GenBank/DDBJ whole genome shotgun (WGS) entry which is preliminary data.</text>
</comment>
<evidence type="ECO:0000256" key="1">
    <source>
        <dbReference type="SAM" id="MobiDB-lite"/>
    </source>
</evidence>
<organism evidence="2 3">
    <name type="scientific">Perca flavescens</name>
    <name type="common">American yellow perch</name>
    <name type="synonym">Morone flavescens</name>
    <dbReference type="NCBI Taxonomy" id="8167"/>
    <lineage>
        <taxon>Eukaryota</taxon>
        <taxon>Metazoa</taxon>
        <taxon>Chordata</taxon>
        <taxon>Craniata</taxon>
        <taxon>Vertebrata</taxon>
        <taxon>Euteleostomi</taxon>
        <taxon>Actinopterygii</taxon>
        <taxon>Neopterygii</taxon>
        <taxon>Teleostei</taxon>
        <taxon>Neoteleostei</taxon>
        <taxon>Acanthomorphata</taxon>
        <taxon>Eupercaria</taxon>
        <taxon>Perciformes</taxon>
        <taxon>Percoidei</taxon>
        <taxon>Percidae</taxon>
        <taxon>Percinae</taxon>
        <taxon>Perca</taxon>
    </lineage>
</organism>
<evidence type="ECO:0000313" key="3">
    <source>
        <dbReference type="Proteomes" id="UP000295070"/>
    </source>
</evidence>
<proteinExistence type="predicted"/>
<protein>
    <submittedName>
        <fullName evidence="2">Uncharacterized protein</fullName>
    </submittedName>
</protein>
<name>A0A484D4D0_PERFV</name>
<dbReference type="Proteomes" id="UP000295070">
    <property type="component" value="Chromosome 7"/>
</dbReference>
<reference evidence="2 3" key="1">
    <citation type="submission" date="2019-01" db="EMBL/GenBank/DDBJ databases">
        <title>A chromosome-scale genome assembly of the yellow perch, Perca flavescens.</title>
        <authorList>
            <person name="Feron R."/>
            <person name="Morvezen R."/>
            <person name="Bestin A."/>
            <person name="Haffray P."/>
            <person name="Klopp C."/>
            <person name="Zahm M."/>
            <person name="Cabau C."/>
            <person name="Roques C."/>
            <person name="Donnadieu C."/>
            <person name="Bouchez O."/>
            <person name="Christie M."/>
            <person name="Larson W."/>
            <person name="Guiguen Y."/>
        </authorList>
    </citation>
    <scope>NUCLEOTIDE SEQUENCE [LARGE SCALE GENOMIC DNA]</scope>
    <source>
        <strain evidence="2">YP-PL-M2</strain>
        <tissue evidence="2">Blood</tissue>
    </source>
</reference>
<dbReference type="EMBL" id="SCKG01000007">
    <property type="protein sequence ID" value="TDH10249.1"/>
    <property type="molecule type" value="Genomic_DNA"/>
</dbReference>
<keyword evidence="3" id="KW-1185">Reference proteome</keyword>
<evidence type="ECO:0000313" key="2">
    <source>
        <dbReference type="EMBL" id="TDH10249.1"/>
    </source>
</evidence>
<gene>
    <name evidence="2" type="ORF">EPR50_G00072920</name>
</gene>
<feature type="compositionally biased region" description="Polar residues" evidence="1">
    <location>
        <begin position="12"/>
        <end position="27"/>
    </location>
</feature>
<accession>A0A484D4D0</accession>
<dbReference type="AlphaFoldDB" id="A0A484D4D0"/>
<feature type="region of interest" description="Disordered" evidence="1">
    <location>
        <begin position="1"/>
        <end position="58"/>
    </location>
</feature>